<dbReference type="InterPro" id="IPR009057">
    <property type="entry name" value="Homeodomain-like_sf"/>
</dbReference>
<dbReference type="EMBL" id="JEMB01001075">
    <property type="protein sequence ID" value="KYF90863.1"/>
    <property type="molecule type" value="Genomic_DNA"/>
</dbReference>
<dbReference type="SUPFAM" id="SSF46689">
    <property type="entry name" value="Homeodomain-like"/>
    <property type="match status" value="1"/>
</dbReference>
<sequence length="79" mass="8681">MTHEELLARITIDPGVCHGKPCIRGRRIWVSLILGMLEGGMTEQDILAEYPELVVEDIRACLAYANELARGGFVDLLAG</sequence>
<dbReference type="PANTHER" id="PTHR34849:SF3">
    <property type="entry name" value="SSR2962 PROTEIN"/>
    <property type="match status" value="1"/>
</dbReference>
<name>A0A150SEE4_SORCE</name>
<accession>A0A150SEE4</accession>
<dbReference type="InterPro" id="IPR007367">
    <property type="entry name" value="DUF433"/>
</dbReference>
<comment type="caution">
    <text evidence="1">The sequence shown here is derived from an EMBL/GenBank/DDBJ whole genome shotgun (WGS) entry which is preliminary data.</text>
</comment>
<evidence type="ECO:0008006" key="3">
    <source>
        <dbReference type="Google" id="ProtNLM"/>
    </source>
</evidence>
<gene>
    <name evidence="1" type="ORF">BE17_16400</name>
</gene>
<evidence type="ECO:0000313" key="1">
    <source>
        <dbReference type="EMBL" id="KYF90863.1"/>
    </source>
</evidence>
<dbReference type="PANTHER" id="PTHR34849">
    <property type="entry name" value="SSL5025 PROTEIN"/>
    <property type="match status" value="1"/>
</dbReference>
<evidence type="ECO:0000313" key="2">
    <source>
        <dbReference type="Proteomes" id="UP000075635"/>
    </source>
</evidence>
<dbReference type="Proteomes" id="UP000075635">
    <property type="component" value="Unassembled WGS sequence"/>
</dbReference>
<protein>
    <recommendedName>
        <fullName evidence="3">Antitoxin</fullName>
    </recommendedName>
</protein>
<dbReference type="Gene3D" id="1.10.10.10">
    <property type="entry name" value="Winged helix-like DNA-binding domain superfamily/Winged helix DNA-binding domain"/>
    <property type="match status" value="1"/>
</dbReference>
<reference evidence="1 2" key="1">
    <citation type="submission" date="2014-02" db="EMBL/GenBank/DDBJ databases">
        <title>The small core and large imbalanced accessory genome model reveals a collaborative survival strategy of Sorangium cellulosum strains in nature.</title>
        <authorList>
            <person name="Han K."/>
            <person name="Peng R."/>
            <person name="Blom J."/>
            <person name="Li Y.-Z."/>
        </authorList>
    </citation>
    <scope>NUCLEOTIDE SEQUENCE [LARGE SCALE GENOMIC DNA]</scope>
    <source>
        <strain evidence="1 2">So0011-07</strain>
    </source>
</reference>
<dbReference type="AlphaFoldDB" id="A0A150SEE4"/>
<proteinExistence type="predicted"/>
<dbReference type="InterPro" id="IPR036388">
    <property type="entry name" value="WH-like_DNA-bd_sf"/>
</dbReference>
<organism evidence="1 2">
    <name type="scientific">Sorangium cellulosum</name>
    <name type="common">Polyangium cellulosum</name>
    <dbReference type="NCBI Taxonomy" id="56"/>
    <lineage>
        <taxon>Bacteria</taxon>
        <taxon>Pseudomonadati</taxon>
        <taxon>Myxococcota</taxon>
        <taxon>Polyangia</taxon>
        <taxon>Polyangiales</taxon>
        <taxon>Polyangiaceae</taxon>
        <taxon>Sorangium</taxon>
    </lineage>
</organism>
<dbReference type="Pfam" id="PF04255">
    <property type="entry name" value="DUF433"/>
    <property type="match status" value="1"/>
</dbReference>